<dbReference type="AlphaFoldDB" id="A0A537KK57"/>
<feature type="non-terminal residue" evidence="2">
    <location>
        <position position="74"/>
    </location>
</feature>
<gene>
    <name evidence="2" type="ORF">E6H01_14015</name>
</gene>
<evidence type="ECO:0000313" key="3">
    <source>
        <dbReference type="Proteomes" id="UP000319353"/>
    </source>
</evidence>
<proteinExistence type="predicted"/>
<accession>A0A537KK57</accession>
<organism evidence="2 3">
    <name type="scientific">Candidatus Segetimicrobium genomatis</name>
    <dbReference type="NCBI Taxonomy" id="2569760"/>
    <lineage>
        <taxon>Bacteria</taxon>
        <taxon>Bacillati</taxon>
        <taxon>Candidatus Sysuimicrobiota</taxon>
        <taxon>Candidatus Sysuimicrobiia</taxon>
        <taxon>Candidatus Sysuimicrobiales</taxon>
        <taxon>Candidatus Segetimicrobiaceae</taxon>
        <taxon>Candidatus Segetimicrobium</taxon>
    </lineage>
</organism>
<sequence length="74" mass="8414">MPSYDRALHALRAWLDSWAGIGHITVGMHRQGYDLQLTQYDDRGWRATFNTTGMEHSPTSATGTAWERTPRHAT</sequence>
<evidence type="ECO:0000256" key="1">
    <source>
        <dbReference type="SAM" id="MobiDB-lite"/>
    </source>
</evidence>
<name>A0A537KK57_9BACT</name>
<reference evidence="2 3" key="1">
    <citation type="journal article" date="2019" name="Nat. Microbiol.">
        <title>Mediterranean grassland soil C-N compound turnover is dependent on rainfall and depth, and is mediated by genomically divergent microorganisms.</title>
        <authorList>
            <person name="Diamond S."/>
            <person name="Andeer P.F."/>
            <person name="Li Z."/>
            <person name="Crits-Christoph A."/>
            <person name="Burstein D."/>
            <person name="Anantharaman K."/>
            <person name="Lane K.R."/>
            <person name="Thomas B.C."/>
            <person name="Pan C."/>
            <person name="Northen T.R."/>
            <person name="Banfield J.F."/>
        </authorList>
    </citation>
    <scope>NUCLEOTIDE SEQUENCE [LARGE SCALE GENOMIC DNA]</scope>
    <source>
        <strain evidence="2">NP_4</strain>
    </source>
</reference>
<comment type="caution">
    <text evidence="2">The sequence shown here is derived from an EMBL/GenBank/DDBJ whole genome shotgun (WGS) entry which is preliminary data.</text>
</comment>
<feature type="compositionally biased region" description="Polar residues" evidence="1">
    <location>
        <begin position="51"/>
        <end position="63"/>
    </location>
</feature>
<evidence type="ECO:0000313" key="2">
    <source>
        <dbReference type="EMBL" id="TMI96157.1"/>
    </source>
</evidence>
<protein>
    <submittedName>
        <fullName evidence="2">Uncharacterized protein</fullName>
    </submittedName>
</protein>
<dbReference type="Proteomes" id="UP000319353">
    <property type="component" value="Unassembled WGS sequence"/>
</dbReference>
<feature type="region of interest" description="Disordered" evidence="1">
    <location>
        <begin position="51"/>
        <end position="74"/>
    </location>
</feature>
<dbReference type="EMBL" id="VBAL01000263">
    <property type="protein sequence ID" value="TMI96157.1"/>
    <property type="molecule type" value="Genomic_DNA"/>
</dbReference>